<feature type="compositionally biased region" description="Polar residues" evidence="6">
    <location>
        <begin position="943"/>
        <end position="954"/>
    </location>
</feature>
<evidence type="ECO:0000256" key="2">
    <source>
        <dbReference type="ARBA" id="ARBA00022722"/>
    </source>
</evidence>
<evidence type="ECO:0000259" key="8">
    <source>
        <dbReference type="SMART" id="SM00485"/>
    </source>
</evidence>
<dbReference type="SMART" id="SM00279">
    <property type="entry name" value="HhH2"/>
    <property type="match status" value="1"/>
</dbReference>
<dbReference type="Gene3D" id="3.40.50.1010">
    <property type="entry name" value="5'-nuclease"/>
    <property type="match status" value="1"/>
</dbReference>
<keyword evidence="10" id="KW-1185">Reference proteome</keyword>
<protein>
    <recommendedName>
        <fullName evidence="11">Flap endonuclease GEN</fullName>
    </recommendedName>
</protein>
<feature type="compositionally biased region" description="Basic and acidic residues" evidence="6">
    <location>
        <begin position="512"/>
        <end position="525"/>
    </location>
</feature>
<dbReference type="PANTHER" id="PTHR11081:SF70">
    <property type="entry name" value="FLAP ENDONUCLEASE GEN HOMOLOG 1"/>
    <property type="match status" value="1"/>
</dbReference>
<dbReference type="SMART" id="SM00485">
    <property type="entry name" value="XPGN"/>
    <property type="match status" value="1"/>
</dbReference>
<feature type="region of interest" description="Disordered" evidence="6">
    <location>
        <begin position="422"/>
        <end position="466"/>
    </location>
</feature>
<evidence type="ECO:0000259" key="7">
    <source>
        <dbReference type="SMART" id="SM00484"/>
    </source>
</evidence>
<feature type="compositionally biased region" description="Polar residues" evidence="6">
    <location>
        <begin position="526"/>
        <end position="536"/>
    </location>
</feature>
<dbReference type="SMART" id="SM00484">
    <property type="entry name" value="XPGI"/>
    <property type="match status" value="1"/>
</dbReference>
<dbReference type="Gene3D" id="1.10.150.20">
    <property type="entry name" value="5' to 3' exonuclease, C-terminal subdomain"/>
    <property type="match status" value="1"/>
</dbReference>
<comment type="caution">
    <text evidence="9">The sequence shown here is derived from an EMBL/GenBank/DDBJ whole genome shotgun (WGS) entry which is preliminary data.</text>
</comment>
<dbReference type="InterPro" id="IPR006086">
    <property type="entry name" value="XPG-I_dom"/>
</dbReference>
<feature type="compositionally biased region" description="Basic residues" evidence="6">
    <location>
        <begin position="422"/>
        <end position="431"/>
    </location>
</feature>
<evidence type="ECO:0008006" key="11">
    <source>
        <dbReference type="Google" id="ProtNLM"/>
    </source>
</evidence>
<feature type="domain" description="XPG N-terminal" evidence="8">
    <location>
        <begin position="1"/>
        <end position="94"/>
    </location>
</feature>
<reference evidence="9 10" key="1">
    <citation type="submission" date="2024-05" db="EMBL/GenBank/DDBJ databases">
        <authorList>
            <person name="Wallberg A."/>
        </authorList>
    </citation>
    <scope>NUCLEOTIDE SEQUENCE [LARGE SCALE GENOMIC DNA]</scope>
</reference>
<organism evidence="9 10">
    <name type="scientific">Meganyctiphanes norvegica</name>
    <name type="common">Northern krill</name>
    <name type="synonym">Thysanopoda norvegica</name>
    <dbReference type="NCBI Taxonomy" id="48144"/>
    <lineage>
        <taxon>Eukaryota</taxon>
        <taxon>Metazoa</taxon>
        <taxon>Ecdysozoa</taxon>
        <taxon>Arthropoda</taxon>
        <taxon>Crustacea</taxon>
        <taxon>Multicrustacea</taxon>
        <taxon>Malacostraca</taxon>
        <taxon>Eumalacostraca</taxon>
        <taxon>Eucarida</taxon>
        <taxon>Euphausiacea</taxon>
        <taxon>Euphausiidae</taxon>
        <taxon>Meganyctiphanes</taxon>
    </lineage>
</organism>
<dbReference type="Pfam" id="PF00867">
    <property type="entry name" value="XPG_I"/>
    <property type="match status" value="1"/>
</dbReference>
<dbReference type="InterPro" id="IPR036279">
    <property type="entry name" value="5-3_exonuclease_C_sf"/>
</dbReference>
<evidence type="ECO:0000256" key="5">
    <source>
        <dbReference type="ARBA" id="ARBA00022842"/>
    </source>
</evidence>
<dbReference type="GO" id="GO:0000400">
    <property type="term" value="F:four-way junction DNA binding"/>
    <property type="evidence" value="ECO:0007669"/>
    <property type="project" value="TreeGrafter"/>
</dbReference>
<sequence length="1140" mass="128906">MGVKDLWGLVSPIGEVLPLTALQGTTVSIDLAPWVVDSQNVNMGRVTRPHLRNLLWRTLRLLDAGVLPIFVLEGDAPSLKWNTISKRNQQNFGCGREAAAVTVKTGKRSQFKNVQKECGHLLDLLGVPWVQATGEAEATCAALNYHKVVSGVITQDSDVFLYGGETVLRNFTANQNKATVEKFCMPGIEEHLGVNRSGLLVLSLLLGCDYLPGGIPQVGKETAIRMIREWHQQGVTDPLGRICKWSLEDEDDWKDINPKKWKNGSLLELEAGVRRRALATEGFPFLEIIKEYKTKLRLPISSYKWRQPQMKELMRWCIIKLDWEPDYALEKIAPVVSRWIMMNISPQKPQPSNYVPEMQAVRCVKKCVRGGVASMVVEWRVVENEKFECIIPANVNTDEPVVFIRESVPQLIEQFESQLKAKKKGKSSRKKKSEELKTKKKLSTKENHRTKANIKNKEYSSSQIEENMSDKELSIIEPYDMQSLNDEDLAELSGMLQCESLSNKHYNTDSITRNHESSNNDKDFNESMTNSKSQIQPKVEKNHNNNNNDIVHKGNKIESFIEKGIPKYIKIEKNMKPTLLHISNKSVCRTATDQENCMKDENDLSLETNKNISLDDINGTNLSSDQLSYEEESWQEDENDLDLSMIINRITGMKLEKNDKYCEDKSSKINNPTKSFIRSKNDKTKTKIIADENLKINLESLKIQKDREYDPKNSICWKYFTPISERQDGSKTPPHDKILSSLARNKSPLVNYTDNSLCSNIISCNKRKTDILKERNKSSLENVIEPLKQQVNVENMASDIIRCSLKNSSELSTFGNTLSDSILAAAAEYISEMIKQTTKYSPNSSNNGTTPNLPKHHSTPSVGCIAPRRILNRRSHGNTPNLTSFVSDFGSPFSMLSPSNDVVSASSSCNNKGCDTPVSSKITLDQISNHATRKTSESKTKSDLSVSSDNDIQGKNSEIGTMEYQCKSYETHKYKVQEDQLCFDLLDTFNSSNTCGNVSLSNAEEKRKPLKGLKDTEHNVNMLTSKVKRVKDSISVDAEKINLLKKESTKNKFIKSKSSYIIQDSEFNFNKNKKDKESIVNNKIAFDKNYIAEEEEKKSFSIYSEVSTFSPVVPSQYVSLADRLKAKYRDKAMGNLIDQL</sequence>
<name>A0AAV2S6U4_MEGNR</name>
<dbReference type="PANTHER" id="PTHR11081">
    <property type="entry name" value="FLAP ENDONUCLEASE FAMILY MEMBER"/>
    <property type="match status" value="1"/>
</dbReference>
<keyword evidence="3" id="KW-0479">Metal-binding</keyword>
<dbReference type="PRINTS" id="PR00853">
    <property type="entry name" value="XPGRADSUPER"/>
</dbReference>
<dbReference type="InterPro" id="IPR008918">
    <property type="entry name" value="HhH2"/>
</dbReference>
<accession>A0AAV2S6U4</accession>
<feature type="non-terminal residue" evidence="9">
    <location>
        <position position="1140"/>
    </location>
</feature>
<proteinExistence type="predicted"/>
<feature type="region of interest" description="Disordered" evidence="6">
    <location>
        <begin position="929"/>
        <end position="954"/>
    </location>
</feature>
<evidence type="ECO:0000256" key="4">
    <source>
        <dbReference type="ARBA" id="ARBA00022801"/>
    </source>
</evidence>
<dbReference type="Proteomes" id="UP001497623">
    <property type="component" value="Unassembled WGS sequence"/>
</dbReference>
<feature type="domain" description="XPG-I" evidence="7">
    <location>
        <begin position="123"/>
        <end position="194"/>
    </location>
</feature>
<keyword evidence="4" id="KW-0378">Hydrolase</keyword>
<keyword evidence="5" id="KW-0460">Magnesium</keyword>
<evidence type="ECO:0000256" key="3">
    <source>
        <dbReference type="ARBA" id="ARBA00022723"/>
    </source>
</evidence>
<feature type="region of interest" description="Disordered" evidence="6">
    <location>
        <begin position="839"/>
        <end position="862"/>
    </location>
</feature>
<dbReference type="GO" id="GO:0046872">
    <property type="term" value="F:metal ion binding"/>
    <property type="evidence" value="ECO:0007669"/>
    <property type="project" value="UniProtKB-KW"/>
</dbReference>
<feature type="region of interest" description="Disordered" evidence="6">
    <location>
        <begin position="508"/>
        <end position="551"/>
    </location>
</feature>
<gene>
    <name evidence="9" type="ORF">MNOR_LOCUS33001</name>
</gene>
<comment type="cofactor">
    <cofactor evidence="1">
        <name>Mg(2+)</name>
        <dbReference type="ChEBI" id="CHEBI:18420"/>
    </cofactor>
</comment>
<feature type="compositionally biased region" description="Low complexity" evidence="6">
    <location>
        <begin position="841"/>
        <end position="852"/>
    </location>
</feature>
<evidence type="ECO:0000313" key="9">
    <source>
        <dbReference type="EMBL" id="CAL4163578.1"/>
    </source>
</evidence>
<dbReference type="Pfam" id="PF00752">
    <property type="entry name" value="XPG_N"/>
    <property type="match status" value="1"/>
</dbReference>
<feature type="compositionally biased region" description="Basic and acidic residues" evidence="6">
    <location>
        <begin position="432"/>
        <end position="449"/>
    </location>
</feature>
<evidence type="ECO:0000256" key="1">
    <source>
        <dbReference type="ARBA" id="ARBA00001946"/>
    </source>
</evidence>
<dbReference type="CDD" id="cd09869">
    <property type="entry name" value="PIN_GEN1"/>
    <property type="match status" value="1"/>
</dbReference>
<dbReference type="GO" id="GO:0017108">
    <property type="term" value="F:5'-flap endonuclease activity"/>
    <property type="evidence" value="ECO:0007669"/>
    <property type="project" value="TreeGrafter"/>
</dbReference>
<dbReference type="SUPFAM" id="SSF88723">
    <property type="entry name" value="PIN domain-like"/>
    <property type="match status" value="1"/>
</dbReference>
<dbReference type="EMBL" id="CAXKWB010046276">
    <property type="protein sequence ID" value="CAL4163578.1"/>
    <property type="molecule type" value="Genomic_DNA"/>
</dbReference>
<dbReference type="InterPro" id="IPR029060">
    <property type="entry name" value="PIN-like_dom_sf"/>
</dbReference>
<dbReference type="InterPro" id="IPR006085">
    <property type="entry name" value="XPG_DNA_repair_N"/>
</dbReference>
<keyword evidence="2" id="KW-0540">Nuclease</keyword>
<dbReference type="SUPFAM" id="SSF47807">
    <property type="entry name" value="5' to 3' exonuclease, C-terminal subdomain"/>
    <property type="match status" value="1"/>
</dbReference>
<dbReference type="InterPro" id="IPR006084">
    <property type="entry name" value="XPG/Rad2"/>
</dbReference>
<evidence type="ECO:0000256" key="6">
    <source>
        <dbReference type="SAM" id="MobiDB-lite"/>
    </source>
</evidence>
<evidence type="ECO:0000313" key="10">
    <source>
        <dbReference type="Proteomes" id="UP001497623"/>
    </source>
</evidence>
<dbReference type="AlphaFoldDB" id="A0AAV2S6U4"/>